<evidence type="ECO:0000313" key="1">
    <source>
        <dbReference type="EMBL" id="KAI4859503.1"/>
    </source>
</evidence>
<dbReference type="Proteomes" id="UP001497700">
    <property type="component" value="Unassembled WGS sequence"/>
</dbReference>
<reference evidence="1 2" key="1">
    <citation type="journal article" date="2022" name="New Phytol.">
        <title>Ecological generalism drives hyperdiversity of secondary metabolite gene clusters in xylarialean endophytes.</title>
        <authorList>
            <person name="Franco M.E.E."/>
            <person name="Wisecaver J.H."/>
            <person name="Arnold A.E."/>
            <person name="Ju Y.M."/>
            <person name="Slot J.C."/>
            <person name="Ahrendt S."/>
            <person name="Moore L.P."/>
            <person name="Eastman K.E."/>
            <person name="Scott K."/>
            <person name="Konkel Z."/>
            <person name="Mondo S.J."/>
            <person name="Kuo A."/>
            <person name="Hayes R.D."/>
            <person name="Haridas S."/>
            <person name="Andreopoulos B."/>
            <person name="Riley R."/>
            <person name="LaButti K."/>
            <person name="Pangilinan J."/>
            <person name="Lipzen A."/>
            <person name="Amirebrahimi M."/>
            <person name="Yan J."/>
            <person name="Adam C."/>
            <person name="Keymanesh K."/>
            <person name="Ng V."/>
            <person name="Louie K."/>
            <person name="Northen T."/>
            <person name="Drula E."/>
            <person name="Henrissat B."/>
            <person name="Hsieh H.M."/>
            <person name="Youens-Clark K."/>
            <person name="Lutzoni F."/>
            <person name="Miadlikowska J."/>
            <person name="Eastwood D.C."/>
            <person name="Hamelin R.C."/>
            <person name="Grigoriev I.V."/>
            <person name="U'Ren J.M."/>
        </authorList>
    </citation>
    <scope>NUCLEOTIDE SEQUENCE [LARGE SCALE GENOMIC DNA]</scope>
    <source>
        <strain evidence="1 2">CBS 119005</strain>
    </source>
</reference>
<evidence type="ECO:0000313" key="2">
    <source>
        <dbReference type="Proteomes" id="UP001497700"/>
    </source>
</evidence>
<organism evidence="1 2">
    <name type="scientific">Hypoxylon rubiginosum</name>
    <dbReference type="NCBI Taxonomy" id="110542"/>
    <lineage>
        <taxon>Eukaryota</taxon>
        <taxon>Fungi</taxon>
        <taxon>Dikarya</taxon>
        <taxon>Ascomycota</taxon>
        <taxon>Pezizomycotina</taxon>
        <taxon>Sordariomycetes</taxon>
        <taxon>Xylariomycetidae</taxon>
        <taxon>Xylariales</taxon>
        <taxon>Hypoxylaceae</taxon>
        <taxon>Hypoxylon</taxon>
    </lineage>
</organism>
<gene>
    <name evidence="1" type="ORF">F4820DRAFT_163634</name>
</gene>
<sequence>MGRLSFICSQQVFSFLLPCHIQRWGLHKTRGFRRSVLMNNAMSSSTRPRKQRAACDRCHALKNRCSPSGSGDNKCDRCHRLGIRCVYSLKAPLGRPKSTSSQAQPVDLPTSNAYNGLEPLATLDNNVSDDFSMTTTEESLFMPSTPPSLQLGLDMGLTFRPTSPLSYQASPAMQSLPDTAPAAGIHRKPHAEDSLAYSIFDFEFSHSSSQLDGETSGASHPRRTSHQSQDTLELQHFLPNNITDDRAEVAKSGESSPLKQLLDLQCRFQELANLDSSYTSDRGKPRSVPDLSTILFNADSLMRMLQELVAGRSEPHMPSRQKQNDESDEHGLIILHALTCYYYLLSILEPIVEFLIAKCGSTVERVNSRSLSAFSLGSFSLASQPEINAHVTLHLINLLIRKLRRLVSSIADHQKPAEESLGSSPTNGAASMAINVMQQKETSILVMLERQAVD</sequence>
<protein>
    <submittedName>
        <fullName evidence="1">Uncharacterized protein</fullName>
    </submittedName>
</protein>
<comment type="caution">
    <text evidence="1">The sequence shown here is derived from an EMBL/GenBank/DDBJ whole genome shotgun (WGS) entry which is preliminary data.</text>
</comment>
<dbReference type="EMBL" id="MU393630">
    <property type="protein sequence ID" value="KAI4859503.1"/>
    <property type="molecule type" value="Genomic_DNA"/>
</dbReference>
<name>A0ACB9YK39_9PEZI</name>
<keyword evidence="2" id="KW-1185">Reference proteome</keyword>
<proteinExistence type="predicted"/>
<accession>A0ACB9YK39</accession>